<feature type="transmembrane region" description="Helical" evidence="1">
    <location>
        <begin position="29"/>
        <end position="54"/>
    </location>
</feature>
<dbReference type="AlphaFoldDB" id="A0AAW6LPD5"/>
<name>A0AAW6LPD5_RHOSG</name>
<evidence type="ECO:0008006" key="4">
    <source>
        <dbReference type="Google" id="ProtNLM"/>
    </source>
</evidence>
<reference evidence="2" key="1">
    <citation type="submission" date="2023-02" db="EMBL/GenBank/DDBJ databases">
        <title>A novel hydrolase synthesized by Rhodococcus erythropolis HQ is responsible for the detoxification of Zearalenone.</title>
        <authorList>
            <person name="Hu J."/>
            <person name="Xu J."/>
        </authorList>
    </citation>
    <scope>NUCLEOTIDE SEQUENCE</scope>
    <source>
        <strain evidence="2">HQ</strain>
    </source>
</reference>
<dbReference type="Proteomes" id="UP001217325">
    <property type="component" value="Unassembled WGS sequence"/>
</dbReference>
<sequence>MVCTIVGYLTITVLSQVAPRMRSRQQFSVLGVMSAFGTLLAYRVSAILVGFYGASFAANLAMLAVAFAYTVIVGLVSILVNRIFGKAAIMVVMVLMFFVNFPSTGGAFPADFLPGFWAALSNFWIGAGALDAIRSIIYFGSSGVSHGLLVLAGWFIVTAALLILTRLRTSGRGTLR</sequence>
<gene>
    <name evidence="2" type="ORF">PXH69_31570</name>
</gene>
<dbReference type="RefSeq" id="WP_275232934.1">
    <property type="nucleotide sequence ID" value="NZ_JARDXE010000028.1"/>
</dbReference>
<feature type="transmembrane region" description="Helical" evidence="1">
    <location>
        <begin position="60"/>
        <end position="80"/>
    </location>
</feature>
<proteinExistence type="predicted"/>
<evidence type="ECO:0000256" key="1">
    <source>
        <dbReference type="SAM" id="Phobius"/>
    </source>
</evidence>
<keyword evidence="1" id="KW-0812">Transmembrane</keyword>
<organism evidence="2 3">
    <name type="scientific">Rhodococcus qingshengii</name>
    <dbReference type="NCBI Taxonomy" id="334542"/>
    <lineage>
        <taxon>Bacteria</taxon>
        <taxon>Bacillati</taxon>
        <taxon>Actinomycetota</taxon>
        <taxon>Actinomycetes</taxon>
        <taxon>Mycobacteriales</taxon>
        <taxon>Nocardiaceae</taxon>
        <taxon>Rhodococcus</taxon>
        <taxon>Rhodococcus erythropolis group</taxon>
    </lineage>
</organism>
<keyword evidence="1" id="KW-1133">Transmembrane helix</keyword>
<keyword evidence="1" id="KW-0472">Membrane</keyword>
<protein>
    <recommendedName>
        <fullName evidence="4">ABC transporter permease</fullName>
    </recommendedName>
</protein>
<feature type="transmembrane region" description="Helical" evidence="1">
    <location>
        <begin position="148"/>
        <end position="167"/>
    </location>
</feature>
<evidence type="ECO:0000313" key="3">
    <source>
        <dbReference type="Proteomes" id="UP001217325"/>
    </source>
</evidence>
<accession>A0AAW6LPD5</accession>
<feature type="transmembrane region" description="Helical" evidence="1">
    <location>
        <begin position="87"/>
        <end position="110"/>
    </location>
</feature>
<evidence type="ECO:0000313" key="2">
    <source>
        <dbReference type="EMBL" id="MDE8649517.1"/>
    </source>
</evidence>
<comment type="caution">
    <text evidence="2">The sequence shown here is derived from an EMBL/GenBank/DDBJ whole genome shotgun (WGS) entry which is preliminary data.</text>
</comment>
<dbReference type="EMBL" id="JARDXE010000028">
    <property type="protein sequence ID" value="MDE8649517.1"/>
    <property type="molecule type" value="Genomic_DNA"/>
</dbReference>